<organism evidence="1 2">
    <name type="scientific">Enhygromyxa salina</name>
    <dbReference type="NCBI Taxonomy" id="215803"/>
    <lineage>
        <taxon>Bacteria</taxon>
        <taxon>Pseudomonadati</taxon>
        <taxon>Myxococcota</taxon>
        <taxon>Polyangia</taxon>
        <taxon>Nannocystales</taxon>
        <taxon>Nannocystaceae</taxon>
        <taxon>Enhygromyxa</taxon>
    </lineage>
</organism>
<gene>
    <name evidence="1" type="ORF">ENSA5_22640</name>
</gene>
<dbReference type="AlphaFoldDB" id="A0A2S9YBQ9"/>
<dbReference type="PROSITE" id="PS51257">
    <property type="entry name" value="PROKAR_LIPOPROTEIN"/>
    <property type="match status" value="1"/>
</dbReference>
<comment type="caution">
    <text evidence="1">The sequence shown here is derived from an EMBL/GenBank/DDBJ whole genome shotgun (WGS) entry which is preliminary data.</text>
</comment>
<sequence>MRHIQSIISMSILLCLGAGLSACQGQDEPGDALEAANQEVNPEVNPSVLAPGTVVVDGGTVVVVEGALEVRADGASQALVLTPDGDGMIASWDGQQVNPEAELPAELAEAIDLAERALADHTVLDQLRIDQPVLNPDKGLIGFVQQCQATGCSGQICASEPVFTTCEWRAEYECLQYTTCGNNGPGWSCGWAMTPKYVECLASVGNAEANVVDAQIAAPESPAVETDSFCGCVSDDDCIKTTPGCCPCNAGGQEIAVAKQCSTSGPKCDPFVQCPQVYLCTDSEAVCEAGECVLSKGSLF</sequence>
<evidence type="ECO:0000313" key="2">
    <source>
        <dbReference type="Proteomes" id="UP000237968"/>
    </source>
</evidence>
<dbReference type="EMBL" id="PVNK01000118">
    <property type="protein sequence ID" value="PRQ02446.1"/>
    <property type="molecule type" value="Genomic_DNA"/>
</dbReference>
<proteinExistence type="predicted"/>
<keyword evidence="2" id="KW-1185">Reference proteome</keyword>
<evidence type="ECO:0000313" key="1">
    <source>
        <dbReference type="EMBL" id="PRQ02446.1"/>
    </source>
</evidence>
<name>A0A2S9YBQ9_9BACT</name>
<protein>
    <submittedName>
        <fullName evidence="1">Uncharacterized protein</fullName>
    </submittedName>
</protein>
<reference evidence="1 2" key="1">
    <citation type="submission" date="2018-03" db="EMBL/GenBank/DDBJ databases">
        <title>Draft Genome Sequences of the Obligatory Marine Myxobacteria Enhygromyxa salina SWB005.</title>
        <authorList>
            <person name="Poehlein A."/>
            <person name="Moghaddam J.A."/>
            <person name="Harms H."/>
            <person name="Alanjari M."/>
            <person name="Koenig G.M."/>
            <person name="Daniel R."/>
            <person name="Schaeberle T.F."/>
        </authorList>
    </citation>
    <scope>NUCLEOTIDE SEQUENCE [LARGE SCALE GENOMIC DNA]</scope>
    <source>
        <strain evidence="1 2">SWB005</strain>
    </source>
</reference>
<accession>A0A2S9YBQ9</accession>
<dbReference type="Proteomes" id="UP000237968">
    <property type="component" value="Unassembled WGS sequence"/>
</dbReference>